<keyword evidence="1" id="KW-0863">Zinc-finger</keyword>
<dbReference type="Pfam" id="PF18658">
    <property type="entry name" value="zf-C2H2_12"/>
    <property type="match status" value="1"/>
</dbReference>
<feature type="domain" description="C2H2-type" evidence="3">
    <location>
        <begin position="185"/>
        <end position="212"/>
    </location>
</feature>
<keyword evidence="5" id="KW-1185">Reference proteome</keyword>
<evidence type="ECO:0000313" key="4">
    <source>
        <dbReference type="Ensembl" id="ENSEBUP00000022379.1"/>
    </source>
</evidence>
<dbReference type="AlphaFoldDB" id="A0A8C4R0N0"/>
<reference evidence="4" key="2">
    <citation type="submission" date="2025-09" db="UniProtKB">
        <authorList>
            <consortium name="Ensembl"/>
        </authorList>
    </citation>
    <scope>IDENTIFICATION</scope>
</reference>
<dbReference type="PANTHER" id="PTHR45913">
    <property type="entry name" value="EPM2A-INTERACTING PROTEIN 1"/>
    <property type="match status" value="1"/>
</dbReference>
<organism evidence="4 5">
    <name type="scientific">Eptatretus burgeri</name>
    <name type="common">Inshore hagfish</name>
    <dbReference type="NCBI Taxonomy" id="7764"/>
    <lineage>
        <taxon>Eukaryota</taxon>
        <taxon>Metazoa</taxon>
        <taxon>Chordata</taxon>
        <taxon>Craniata</taxon>
        <taxon>Vertebrata</taxon>
        <taxon>Cyclostomata</taxon>
        <taxon>Myxini</taxon>
        <taxon>Myxiniformes</taxon>
        <taxon>Myxinidae</taxon>
        <taxon>Eptatretinae</taxon>
        <taxon>Eptatretus</taxon>
    </lineage>
</organism>
<keyword evidence="1" id="KW-0479">Metal-binding</keyword>
<evidence type="ECO:0000256" key="2">
    <source>
        <dbReference type="SAM" id="SignalP"/>
    </source>
</evidence>
<protein>
    <recommendedName>
        <fullName evidence="3">C2H2-type domain-containing protein</fullName>
    </recommendedName>
</protein>
<dbReference type="PROSITE" id="PS00028">
    <property type="entry name" value="ZINC_FINGER_C2H2_1"/>
    <property type="match status" value="1"/>
</dbReference>
<evidence type="ECO:0000313" key="5">
    <source>
        <dbReference type="Proteomes" id="UP000694388"/>
    </source>
</evidence>
<sequence length="430" mass="49490">MFCGFYPTFPLLLHVICVLPETVCLLPSPSPNSTLTSILSKSSFVASRTVFLIQLSRVLPYRILSPLRSTTSWSPPFPRLSYTTPAETLFSSLCYSFLSLCSDFLHDVKHEPEVLGSVHPKGLINVLKVEPEELVALDHKGSQTEINQNKSSMTFKRRAAKVELQLRTEKQEWQSSCVEPSMKMYKCRHCPSSFVSTTQMKLHLTTHTEKRHYKCYTCTKSFFHLHTINQRFSTQSNEDKKTGEGRKHRSLAAEGRKVQDNWKEKFAVIERDGKPFCLLCRTALNVSKTYNVKRHFETKHQDFETKYAEKPEDRKLRISNLEKSLNNEQKMLRTTFTGTYAMTLASYKISWMLAKQGKTFSDAALVKECFLEYADCLFNDLTNKNEIIRRIKNLNLSNDTVCRHISDLSENLSAQLKAKIAFFCSFKFSS</sequence>
<dbReference type="Ensembl" id="ENSEBUT00000022955.1">
    <property type="protein sequence ID" value="ENSEBUP00000022379.1"/>
    <property type="gene ID" value="ENSEBUG00000013792.1"/>
</dbReference>
<evidence type="ECO:0000259" key="3">
    <source>
        <dbReference type="PROSITE" id="PS50157"/>
    </source>
</evidence>
<dbReference type="Gene3D" id="3.30.160.60">
    <property type="entry name" value="Classic Zinc Finger"/>
    <property type="match status" value="1"/>
</dbReference>
<dbReference type="GO" id="GO:0008270">
    <property type="term" value="F:zinc ion binding"/>
    <property type="evidence" value="ECO:0007669"/>
    <property type="project" value="UniProtKB-KW"/>
</dbReference>
<keyword evidence="2" id="KW-0732">Signal</keyword>
<dbReference type="Proteomes" id="UP000694388">
    <property type="component" value="Unplaced"/>
</dbReference>
<dbReference type="InterPro" id="IPR013087">
    <property type="entry name" value="Znf_C2H2_type"/>
</dbReference>
<name>A0A8C4R0N0_EPTBU</name>
<feature type="chain" id="PRO_5034289757" description="C2H2-type domain-containing protein" evidence="2">
    <location>
        <begin position="25"/>
        <end position="430"/>
    </location>
</feature>
<dbReference type="PROSITE" id="PS50157">
    <property type="entry name" value="ZINC_FINGER_C2H2_2"/>
    <property type="match status" value="1"/>
</dbReference>
<evidence type="ECO:0000256" key="1">
    <source>
        <dbReference type="PROSITE-ProRule" id="PRU00042"/>
    </source>
</evidence>
<reference evidence="4" key="1">
    <citation type="submission" date="2025-08" db="UniProtKB">
        <authorList>
            <consortium name="Ensembl"/>
        </authorList>
    </citation>
    <scope>IDENTIFICATION</scope>
</reference>
<dbReference type="GeneTree" id="ENSGT01120000272675"/>
<feature type="signal peptide" evidence="2">
    <location>
        <begin position="1"/>
        <end position="24"/>
    </location>
</feature>
<dbReference type="PANTHER" id="PTHR45913:SF5">
    <property type="entry name" value="GENERAL TRANSCRIPTION FACTOR II-I REPEAT DOMAIN-CONTAINING PROTEIN 2A-LIKE PROTEIN"/>
    <property type="match status" value="1"/>
</dbReference>
<dbReference type="InterPro" id="IPR036236">
    <property type="entry name" value="Znf_C2H2_sf"/>
</dbReference>
<keyword evidence="1" id="KW-0862">Zinc</keyword>
<dbReference type="SUPFAM" id="SSF57667">
    <property type="entry name" value="beta-beta-alpha zinc fingers"/>
    <property type="match status" value="1"/>
</dbReference>
<accession>A0A8C4R0N0</accession>
<proteinExistence type="predicted"/>
<dbReference type="InterPro" id="IPR040647">
    <property type="entry name" value="SPIN-DOC_Znf-C2H2"/>
</dbReference>